<comment type="subunit">
    <text evidence="10">Forms a ring-shaped head-to-tail homodimer around DNA.</text>
</comment>
<dbReference type="GO" id="GO:0003887">
    <property type="term" value="F:DNA-directed DNA polymerase activity"/>
    <property type="evidence" value="ECO:0007669"/>
    <property type="project" value="UniProtKB-UniRule"/>
</dbReference>
<evidence type="ECO:0000256" key="6">
    <source>
        <dbReference type="ARBA" id="ARBA00022695"/>
    </source>
</evidence>
<keyword evidence="6 10" id="KW-0548">Nucleotidyltransferase</keyword>
<dbReference type="PIRSF" id="PIRSF000804">
    <property type="entry name" value="DNA_pol_III_b"/>
    <property type="match status" value="1"/>
</dbReference>
<dbReference type="PANTHER" id="PTHR30478:SF0">
    <property type="entry name" value="BETA SLIDING CLAMP"/>
    <property type="match status" value="1"/>
</dbReference>
<keyword evidence="5 10" id="KW-0808">Transferase</keyword>
<dbReference type="Proteomes" id="UP000008332">
    <property type="component" value="Plasmid unnamed1"/>
</dbReference>
<dbReference type="GO" id="GO:0006271">
    <property type="term" value="P:DNA strand elongation involved in DNA replication"/>
    <property type="evidence" value="ECO:0007669"/>
    <property type="project" value="TreeGrafter"/>
</dbReference>
<dbReference type="Pfam" id="PF02768">
    <property type="entry name" value="DNA_pol3_beta_3"/>
    <property type="match status" value="1"/>
</dbReference>
<dbReference type="Gene3D" id="3.70.10.10">
    <property type="match status" value="1"/>
</dbReference>
<dbReference type="KEGG" id="rfr:Rfer_4311"/>
<dbReference type="eggNOG" id="COG0592">
    <property type="taxonomic scope" value="Bacteria"/>
</dbReference>
<dbReference type="InterPro" id="IPR022634">
    <property type="entry name" value="DNA_polIII_beta_N"/>
</dbReference>
<dbReference type="OrthoDB" id="8421503at2"/>
<dbReference type="RefSeq" id="WP_011458742.1">
    <property type="nucleotide sequence ID" value="NC_007901.1"/>
</dbReference>
<evidence type="ECO:0000256" key="5">
    <source>
        <dbReference type="ARBA" id="ARBA00022679"/>
    </source>
</evidence>
<feature type="domain" description="DNA polymerase III beta sliding clamp C-terminal" evidence="13">
    <location>
        <begin position="252"/>
        <end position="377"/>
    </location>
</feature>
<protein>
    <recommendedName>
        <fullName evidence="3 10">Beta sliding clamp</fullName>
    </recommendedName>
</protein>
<accession>Q21QE8</accession>
<keyword evidence="15" id="KW-1185">Reference proteome</keyword>
<keyword evidence="8 10" id="KW-0239">DNA-directed DNA polymerase</keyword>
<evidence type="ECO:0000259" key="11">
    <source>
        <dbReference type="Pfam" id="PF00712"/>
    </source>
</evidence>
<evidence type="ECO:0000259" key="12">
    <source>
        <dbReference type="Pfam" id="PF02767"/>
    </source>
</evidence>
<name>Q21QE8_ALBFT</name>
<dbReference type="Gene3D" id="3.10.150.10">
    <property type="entry name" value="DNA Polymerase III, subunit A, domain 2"/>
    <property type="match status" value="1"/>
</dbReference>
<dbReference type="Pfam" id="PF02767">
    <property type="entry name" value="DNA_pol3_beta_2"/>
    <property type="match status" value="1"/>
</dbReference>
<evidence type="ECO:0000256" key="4">
    <source>
        <dbReference type="ARBA" id="ARBA00022490"/>
    </source>
</evidence>
<dbReference type="CDD" id="cd00140">
    <property type="entry name" value="beta_clamp"/>
    <property type="match status" value="1"/>
</dbReference>
<dbReference type="SUPFAM" id="SSF55979">
    <property type="entry name" value="DNA clamp"/>
    <property type="match status" value="3"/>
</dbReference>
<dbReference type="GO" id="GO:0005737">
    <property type="term" value="C:cytoplasm"/>
    <property type="evidence" value="ECO:0007669"/>
    <property type="project" value="UniProtKB-SubCell"/>
</dbReference>
<comment type="function">
    <text evidence="10">Confers DNA tethering and processivity to DNA polymerases and other proteins. Acts as a clamp, forming a ring around DNA (a reaction catalyzed by the clamp-loading complex) which diffuses in an ATP-independent manner freely and bidirectionally along dsDNA. Initially characterized for its ability to contact the catalytic subunit of DNA polymerase III (Pol III), a complex, multichain enzyme responsible for most of the replicative synthesis in bacteria; Pol III exhibits 3'-5' exonuclease proofreading activity. The beta chain is required for initiation of replication as well as for processivity of DNA replication.</text>
</comment>
<geneLocation type="plasmid" evidence="15">
    <name>pDSM15236</name>
</geneLocation>
<keyword evidence="7 10" id="KW-0235">DNA replication</keyword>
<evidence type="ECO:0000256" key="1">
    <source>
        <dbReference type="ARBA" id="ARBA00004496"/>
    </source>
</evidence>
<evidence type="ECO:0000256" key="3">
    <source>
        <dbReference type="ARBA" id="ARBA00021035"/>
    </source>
</evidence>
<dbReference type="EMBL" id="CP000268">
    <property type="protein sequence ID" value="ABD71997.1"/>
    <property type="molecule type" value="Genomic_DNA"/>
</dbReference>
<evidence type="ECO:0000256" key="7">
    <source>
        <dbReference type="ARBA" id="ARBA00022705"/>
    </source>
</evidence>
<dbReference type="GO" id="GO:0009360">
    <property type="term" value="C:DNA polymerase III complex"/>
    <property type="evidence" value="ECO:0007669"/>
    <property type="project" value="InterPro"/>
</dbReference>
<dbReference type="PANTHER" id="PTHR30478">
    <property type="entry name" value="DNA POLYMERASE III SUBUNIT BETA"/>
    <property type="match status" value="1"/>
</dbReference>
<evidence type="ECO:0000256" key="10">
    <source>
        <dbReference type="PIRNR" id="PIRNR000804"/>
    </source>
</evidence>
<dbReference type="InterPro" id="IPR022635">
    <property type="entry name" value="DNA_polIII_beta_C"/>
</dbReference>
<keyword evidence="14" id="KW-0614">Plasmid</keyword>
<keyword evidence="4 10" id="KW-0963">Cytoplasm</keyword>
<keyword evidence="9" id="KW-0238">DNA-binding</keyword>
<feature type="domain" description="DNA polymerase III beta sliding clamp N-terminal" evidence="11">
    <location>
        <begin position="4"/>
        <end position="123"/>
    </location>
</feature>
<evidence type="ECO:0000256" key="2">
    <source>
        <dbReference type="ARBA" id="ARBA00010752"/>
    </source>
</evidence>
<dbReference type="GO" id="GO:0003677">
    <property type="term" value="F:DNA binding"/>
    <property type="evidence" value="ECO:0007669"/>
    <property type="project" value="UniProtKB-UniRule"/>
</dbReference>
<evidence type="ECO:0000313" key="14">
    <source>
        <dbReference type="EMBL" id="ABD71997.1"/>
    </source>
</evidence>
<dbReference type="InterPro" id="IPR022637">
    <property type="entry name" value="DNA_polIII_beta_cen"/>
</dbReference>
<dbReference type="NCBIfam" id="TIGR00663">
    <property type="entry name" value="dnan"/>
    <property type="match status" value="1"/>
</dbReference>
<dbReference type="AlphaFoldDB" id="Q21QE8"/>
<dbReference type="InterPro" id="IPR001001">
    <property type="entry name" value="DNA_polIII_beta"/>
</dbReference>
<evidence type="ECO:0000256" key="8">
    <source>
        <dbReference type="ARBA" id="ARBA00022932"/>
    </source>
</evidence>
<evidence type="ECO:0000259" key="13">
    <source>
        <dbReference type="Pfam" id="PF02768"/>
    </source>
</evidence>
<reference evidence="15" key="1">
    <citation type="submission" date="2006-02" db="EMBL/GenBank/DDBJ databases">
        <title>Complete sequence of plasmid 1 of Rhodoferax ferrireducens DSM 15236.</title>
        <authorList>
            <person name="Copeland A."/>
            <person name="Lucas S."/>
            <person name="Lapidus A."/>
            <person name="Barry K."/>
            <person name="Detter J.C."/>
            <person name="Glavina del Rio T."/>
            <person name="Hammon N."/>
            <person name="Israni S."/>
            <person name="Pitluck S."/>
            <person name="Brettin T."/>
            <person name="Bruce D."/>
            <person name="Han C."/>
            <person name="Tapia R."/>
            <person name="Gilna P."/>
            <person name="Kiss H."/>
            <person name="Schmutz J."/>
            <person name="Larimer F."/>
            <person name="Land M."/>
            <person name="Kyrpides N."/>
            <person name="Ivanova N."/>
            <person name="Richardson P."/>
        </authorList>
    </citation>
    <scope>NUCLEOTIDE SEQUENCE [LARGE SCALE GENOMIC DNA]</scope>
    <source>
        <strain evidence="15">ATCC BAA-621 / DSM 15236 / T118</strain>
        <plasmid evidence="15">Plasmid pDSM15236</plasmid>
    </source>
</reference>
<sequence>MQFKLTSTQAQLYGLLQAVNGIVPRSSSLVILGNVLLNTCSDGRITAVGTDLEVEVNATQHVGSFTGALSTTVESRKLMDILQTMANDEPVTLASENPDHLVLTGANGTFKLSCLPADDFPRMEIAPNYQETFRIKQGVLKGLIEKTGFAMALHDIRYYLIGMQFVVEGGRLTVCTSDGFRVATDEVAVESSIPTRREVILPRKSVLELKRLTRDTDDQVEVQLSANQARIRFGALEFVTKLVEGKFPDIRAVVPQHNDNVVTLSRSALLLAIQRAAVIMSQKVNGVRFILDHDLISGHLKVESSNEKNETVDLSMPVEYSGPMVDIGFNVKYLLDALPTMEGDDLVLAFSHTLVPGAALMTLPSDDHFKYILMPMRI</sequence>
<evidence type="ECO:0000256" key="9">
    <source>
        <dbReference type="ARBA" id="ARBA00023125"/>
    </source>
</evidence>
<dbReference type="HOGENOM" id="CLU_038149_4_2_4"/>
<dbReference type="SMART" id="SM00480">
    <property type="entry name" value="POL3Bc"/>
    <property type="match status" value="1"/>
</dbReference>
<comment type="similarity">
    <text evidence="2 10">Belongs to the beta sliding clamp family.</text>
</comment>
<dbReference type="GO" id="GO:0008408">
    <property type="term" value="F:3'-5' exonuclease activity"/>
    <property type="evidence" value="ECO:0007669"/>
    <property type="project" value="InterPro"/>
</dbReference>
<proteinExistence type="inferred from homology"/>
<comment type="subcellular location">
    <subcellularLocation>
        <location evidence="1 10">Cytoplasm</location>
    </subcellularLocation>
</comment>
<dbReference type="InterPro" id="IPR046938">
    <property type="entry name" value="DNA_clamp_sf"/>
</dbReference>
<organism evidence="14 15">
    <name type="scientific">Albidiferax ferrireducens (strain ATCC BAA-621 / DSM 15236 / T118)</name>
    <name type="common">Rhodoferax ferrireducens</name>
    <dbReference type="NCBI Taxonomy" id="338969"/>
    <lineage>
        <taxon>Bacteria</taxon>
        <taxon>Pseudomonadati</taxon>
        <taxon>Pseudomonadota</taxon>
        <taxon>Betaproteobacteria</taxon>
        <taxon>Burkholderiales</taxon>
        <taxon>Comamonadaceae</taxon>
        <taxon>Rhodoferax</taxon>
    </lineage>
</organism>
<dbReference type="Pfam" id="PF00712">
    <property type="entry name" value="DNA_pol3_beta"/>
    <property type="match status" value="1"/>
</dbReference>
<gene>
    <name evidence="14" type="ordered locus">Rfer_4311</name>
</gene>
<feature type="domain" description="DNA polymerase III beta sliding clamp central" evidence="12">
    <location>
        <begin position="135"/>
        <end position="249"/>
    </location>
</feature>
<evidence type="ECO:0000313" key="15">
    <source>
        <dbReference type="Proteomes" id="UP000008332"/>
    </source>
</evidence>